<organism evidence="5 6">
    <name type="scientific">Denitratisoma oestradiolicum</name>
    <dbReference type="NCBI Taxonomy" id="311182"/>
    <lineage>
        <taxon>Bacteria</taxon>
        <taxon>Pseudomonadati</taxon>
        <taxon>Pseudomonadota</taxon>
        <taxon>Betaproteobacteria</taxon>
        <taxon>Nitrosomonadales</taxon>
        <taxon>Sterolibacteriaceae</taxon>
        <taxon>Denitratisoma</taxon>
    </lineage>
</organism>
<dbReference type="PANTHER" id="PTHR42852">
    <property type="entry name" value="THIOL:DISULFIDE INTERCHANGE PROTEIN DSBE"/>
    <property type="match status" value="1"/>
</dbReference>
<dbReference type="GO" id="GO:0015036">
    <property type="term" value="F:disulfide oxidoreductase activity"/>
    <property type="evidence" value="ECO:0007669"/>
    <property type="project" value="UniProtKB-ARBA"/>
</dbReference>
<sequence length="185" mass="20425">MKRPLLRVGLLLVVLASTWGGYYYSQHRLLPTDIPAGAVVAEAIPRLLAAPLQDLAGQNRTLAEWRGKILVINLWATWCTPCKDEMPAFSRIHQQLSDNGVQFIGVALDSAEAVRAFSVQYPVSYPLLLGESELGALSTQLGNRVQGLPFTLVLDRQGRAVASRLGRWPEEHLRKQLQSLLTTGK</sequence>
<dbReference type="GO" id="GO:0017004">
    <property type="term" value="P:cytochrome complex assembly"/>
    <property type="evidence" value="ECO:0007669"/>
    <property type="project" value="UniProtKB-KW"/>
</dbReference>
<dbReference type="Gene3D" id="3.40.30.10">
    <property type="entry name" value="Glutaredoxin"/>
    <property type="match status" value="1"/>
</dbReference>
<dbReference type="RefSeq" id="WP_145769396.1">
    <property type="nucleotide sequence ID" value="NZ_LR778301.1"/>
</dbReference>
<keyword evidence="3" id="KW-1015">Disulfide bond</keyword>
<evidence type="ECO:0000256" key="2">
    <source>
        <dbReference type="ARBA" id="ARBA00022748"/>
    </source>
</evidence>
<dbReference type="PANTHER" id="PTHR42852:SF6">
    <property type="entry name" value="THIOL:DISULFIDE INTERCHANGE PROTEIN DSBE"/>
    <property type="match status" value="1"/>
</dbReference>
<protein>
    <submittedName>
        <fullName evidence="5">Alkyl hydroperoxide reductase/ Thiol specific antioxidant/ Mal allergen</fullName>
    </submittedName>
</protein>
<comment type="subcellular location">
    <subcellularLocation>
        <location evidence="1">Cell envelope</location>
    </subcellularLocation>
</comment>
<name>A0A6S6YD70_9PROT</name>
<dbReference type="AlphaFoldDB" id="A0A6S6YD70"/>
<keyword evidence="4" id="KW-0676">Redox-active center</keyword>
<dbReference type="InterPro" id="IPR050553">
    <property type="entry name" value="Thioredoxin_ResA/DsbE_sf"/>
</dbReference>
<dbReference type="InterPro" id="IPR000866">
    <property type="entry name" value="AhpC/TSA"/>
</dbReference>
<dbReference type="PROSITE" id="PS51352">
    <property type="entry name" value="THIOREDOXIN_2"/>
    <property type="match status" value="1"/>
</dbReference>
<dbReference type="InterPro" id="IPR036249">
    <property type="entry name" value="Thioredoxin-like_sf"/>
</dbReference>
<accession>A0A6S6YD70</accession>
<keyword evidence="6" id="KW-1185">Reference proteome</keyword>
<dbReference type="GO" id="GO:0016209">
    <property type="term" value="F:antioxidant activity"/>
    <property type="evidence" value="ECO:0007669"/>
    <property type="project" value="InterPro"/>
</dbReference>
<evidence type="ECO:0000256" key="3">
    <source>
        <dbReference type="ARBA" id="ARBA00023157"/>
    </source>
</evidence>
<reference evidence="5 6" key="1">
    <citation type="submission" date="2020-03" db="EMBL/GenBank/DDBJ databases">
        <authorList>
            <consortium name="Genoscope - CEA"/>
            <person name="William W."/>
        </authorList>
    </citation>
    <scope>NUCLEOTIDE SEQUENCE [LARGE SCALE GENOMIC DNA]</scope>
    <source>
        <strain evidence="6">DSM 16959</strain>
    </source>
</reference>
<evidence type="ECO:0000313" key="6">
    <source>
        <dbReference type="Proteomes" id="UP000515733"/>
    </source>
</evidence>
<dbReference type="EMBL" id="LR778301">
    <property type="protein sequence ID" value="CAB1370656.1"/>
    <property type="molecule type" value="Genomic_DNA"/>
</dbReference>
<evidence type="ECO:0000313" key="5">
    <source>
        <dbReference type="EMBL" id="CAB1370656.1"/>
    </source>
</evidence>
<dbReference type="SUPFAM" id="SSF52833">
    <property type="entry name" value="Thioredoxin-like"/>
    <property type="match status" value="1"/>
</dbReference>
<dbReference type="Pfam" id="PF00578">
    <property type="entry name" value="AhpC-TSA"/>
    <property type="match status" value="1"/>
</dbReference>
<dbReference type="CDD" id="cd02966">
    <property type="entry name" value="TlpA_like_family"/>
    <property type="match status" value="1"/>
</dbReference>
<dbReference type="InterPro" id="IPR017937">
    <property type="entry name" value="Thioredoxin_CS"/>
</dbReference>
<dbReference type="GO" id="GO:0030313">
    <property type="term" value="C:cell envelope"/>
    <property type="evidence" value="ECO:0007669"/>
    <property type="project" value="UniProtKB-SubCell"/>
</dbReference>
<proteinExistence type="predicted"/>
<dbReference type="KEGG" id="doe:DENOEST_3502"/>
<gene>
    <name evidence="5" type="ORF">DENOEST_3502</name>
</gene>
<dbReference type="OrthoDB" id="9811352at2"/>
<dbReference type="Proteomes" id="UP000515733">
    <property type="component" value="Chromosome"/>
</dbReference>
<keyword evidence="2" id="KW-0201">Cytochrome c-type biogenesis</keyword>
<evidence type="ECO:0000256" key="4">
    <source>
        <dbReference type="ARBA" id="ARBA00023284"/>
    </source>
</evidence>
<dbReference type="PROSITE" id="PS00194">
    <property type="entry name" value="THIOREDOXIN_1"/>
    <property type="match status" value="1"/>
</dbReference>
<evidence type="ECO:0000256" key="1">
    <source>
        <dbReference type="ARBA" id="ARBA00004196"/>
    </source>
</evidence>
<dbReference type="InterPro" id="IPR013766">
    <property type="entry name" value="Thioredoxin_domain"/>
</dbReference>